<protein>
    <submittedName>
        <fullName evidence="1">Uncharacterized protein</fullName>
    </submittedName>
</protein>
<gene>
    <name evidence="1" type="ORF">NDU88_003701</name>
</gene>
<accession>A0AAV7W623</accession>
<evidence type="ECO:0000313" key="1">
    <source>
        <dbReference type="EMBL" id="KAJ1208315.1"/>
    </source>
</evidence>
<organism evidence="1 2">
    <name type="scientific">Pleurodeles waltl</name>
    <name type="common">Iberian ribbed newt</name>
    <dbReference type="NCBI Taxonomy" id="8319"/>
    <lineage>
        <taxon>Eukaryota</taxon>
        <taxon>Metazoa</taxon>
        <taxon>Chordata</taxon>
        <taxon>Craniata</taxon>
        <taxon>Vertebrata</taxon>
        <taxon>Euteleostomi</taxon>
        <taxon>Amphibia</taxon>
        <taxon>Batrachia</taxon>
        <taxon>Caudata</taxon>
        <taxon>Salamandroidea</taxon>
        <taxon>Salamandridae</taxon>
        <taxon>Pleurodelinae</taxon>
        <taxon>Pleurodeles</taxon>
    </lineage>
</organism>
<proteinExistence type="predicted"/>
<dbReference type="Proteomes" id="UP001066276">
    <property type="component" value="Chromosome 1_2"/>
</dbReference>
<dbReference type="EMBL" id="JANPWB010000002">
    <property type="protein sequence ID" value="KAJ1208315.1"/>
    <property type="molecule type" value="Genomic_DNA"/>
</dbReference>
<evidence type="ECO:0000313" key="2">
    <source>
        <dbReference type="Proteomes" id="UP001066276"/>
    </source>
</evidence>
<sequence>MAAIAAHYQIKAISTVYLSYSSQIIFSHCIRHLYVSVKDQINNMKAVLSELPAKTFQMTCLRDSSISSI</sequence>
<reference evidence="1" key="1">
    <citation type="journal article" date="2022" name="bioRxiv">
        <title>Sequencing and chromosome-scale assembly of the giantPleurodeles waltlgenome.</title>
        <authorList>
            <person name="Brown T."/>
            <person name="Elewa A."/>
            <person name="Iarovenko S."/>
            <person name="Subramanian E."/>
            <person name="Araus A.J."/>
            <person name="Petzold A."/>
            <person name="Susuki M."/>
            <person name="Suzuki K.-i.T."/>
            <person name="Hayashi T."/>
            <person name="Toyoda A."/>
            <person name="Oliveira C."/>
            <person name="Osipova E."/>
            <person name="Leigh N.D."/>
            <person name="Simon A."/>
            <person name="Yun M.H."/>
        </authorList>
    </citation>
    <scope>NUCLEOTIDE SEQUENCE</scope>
    <source>
        <strain evidence="1">20211129_DDA</strain>
        <tissue evidence="1">Liver</tissue>
    </source>
</reference>
<dbReference type="AlphaFoldDB" id="A0AAV7W623"/>
<name>A0AAV7W623_PLEWA</name>
<keyword evidence="2" id="KW-1185">Reference proteome</keyword>
<comment type="caution">
    <text evidence="1">The sequence shown here is derived from an EMBL/GenBank/DDBJ whole genome shotgun (WGS) entry which is preliminary data.</text>
</comment>